<evidence type="ECO:0008006" key="2">
    <source>
        <dbReference type="Google" id="ProtNLM"/>
    </source>
</evidence>
<protein>
    <recommendedName>
        <fullName evidence="2">FIST domain-containing protein</fullName>
    </recommendedName>
</protein>
<organism evidence="1">
    <name type="scientific">Amphora coffeiformis</name>
    <dbReference type="NCBI Taxonomy" id="265554"/>
    <lineage>
        <taxon>Eukaryota</taxon>
        <taxon>Sar</taxon>
        <taxon>Stramenopiles</taxon>
        <taxon>Ochrophyta</taxon>
        <taxon>Bacillariophyta</taxon>
        <taxon>Bacillariophyceae</taxon>
        <taxon>Bacillariophycidae</taxon>
        <taxon>Thalassiophysales</taxon>
        <taxon>Catenulaceae</taxon>
        <taxon>Amphora</taxon>
    </lineage>
</organism>
<accession>A0A7S3P6S6</accession>
<dbReference type="EMBL" id="HBIM01007849">
    <property type="protein sequence ID" value="CAE0408972.1"/>
    <property type="molecule type" value="Transcribed_RNA"/>
</dbReference>
<dbReference type="PANTHER" id="PTHR14939">
    <property type="entry name" value="F-BOX ONLY PROTEIN 22"/>
    <property type="match status" value="1"/>
</dbReference>
<dbReference type="GO" id="GO:0032436">
    <property type="term" value="P:positive regulation of proteasomal ubiquitin-dependent protein catabolic process"/>
    <property type="evidence" value="ECO:0007669"/>
    <property type="project" value="TreeGrafter"/>
</dbReference>
<dbReference type="AlphaFoldDB" id="A0A7S3P6S6"/>
<sequence length="585" mass="63761">MSDETSYSLLRDGSGDLLLSIVSYLNVTDGAKFGRTCRRAFYLIQQYRRLRGPEFVAAAAASNRGPPLENDALVRKALEGIQGEPTICLSFQTNRNTTFSNSMLPKLPPSTICLGVKSTNIQSVMDGRVECASPAGLFLGTLPAASTAMPFVWAAEEGDDCTNWTTERFLPQLIQATEATNPTFWKVMIVYATHGASAQVENFLHMLQNALPQLQIVGGICQGGYVSQPHDAASEDWNTWSSHDLVTYLRNTGVTVDPSTSSKAELVKQVHQTIQTRPYHLCHVGDEVAASHGEGIFGVVLGGEVPVETVVSRGVKSIITHGPPTPTSDYVVHEAEFRLPTDDAYMFNTGPNQDGLPAYHMIRSVRDRQTGRTIMVPNWIQTHGSCDLVGLRYQQQHDGFALHSAHPLSRNLGGFLFFQDSTLPMTSLEGAEIDLYTLDGPACRNDVHSTLQALQQEVKGQKLLGGCMFSCAARGPAPNMLGEKMADAAAWATHFPTVPLLGWYAGGEVGPMAMAGRKNAMRGRDATQKATLQGFTAVFALWIVPVIDWTTVHLDDAAETVTSFCRERLLERRDTTVGRVAESEV</sequence>
<dbReference type="PANTHER" id="PTHR14939:SF5">
    <property type="entry name" value="F-BOX ONLY PROTEIN 22"/>
    <property type="match status" value="1"/>
</dbReference>
<reference evidence="1" key="1">
    <citation type="submission" date="2021-01" db="EMBL/GenBank/DDBJ databases">
        <authorList>
            <person name="Corre E."/>
            <person name="Pelletier E."/>
            <person name="Niang G."/>
            <person name="Scheremetjew M."/>
            <person name="Finn R."/>
            <person name="Kale V."/>
            <person name="Holt S."/>
            <person name="Cochrane G."/>
            <person name="Meng A."/>
            <person name="Brown T."/>
            <person name="Cohen L."/>
        </authorList>
    </citation>
    <scope>NUCLEOTIDE SEQUENCE</scope>
    <source>
        <strain evidence="1">CCMP127</strain>
    </source>
</reference>
<proteinExistence type="predicted"/>
<name>A0A7S3P6S6_9STRA</name>
<evidence type="ECO:0000313" key="1">
    <source>
        <dbReference type="EMBL" id="CAE0408972.1"/>
    </source>
</evidence>
<gene>
    <name evidence="1" type="ORF">ACOF00016_LOCUS6674</name>
</gene>
<dbReference type="GO" id="GO:0000209">
    <property type="term" value="P:protein polyubiquitination"/>
    <property type="evidence" value="ECO:0007669"/>
    <property type="project" value="TreeGrafter"/>
</dbReference>